<dbReference type="Proteomes" id="UP000317685">
    <property type="component" value="Unassembled WGS sequence"/>
</dbReference>
<organism evidence="1 2">
    <name type="scientific">Micromonospora taraxaci</name>
    <dbReference type="NCBI Taxonomy" id="1316803"/>
    <lineage>
        <taxon>Bacteria</taxon>
        <taxon>Bacillati</taxon>
        <taxon>Actinomycetota</taxon>
        <taxon>Actinomycetes</taxon>
        <taxon>Micromonosporales</taxon>
        <taxon>Micromonosporaceae</taxon>
        <taxon>Micromonospora</taxon>
    </lineage>
</organism>
<name>A0A561VED9_9ACTN</name>
<dbReference type="EMBL" id="VIWZ01000002">
    <property type="protein sequence ID" value="TWG09975.1"/>
    <property type="molecule type" value="Genomic_DNA"/>
</dbReference>
<protein>
    <submittedName>
        <fullName evidence="1">Uncharacterized protein</fullName>
    </submittedName>
</protein>
<evidence type="ECO:0000313" key="1">
    <source>
        <dbReference type="EMBL" id="TWG09975.1"/>
    </source>
</evidence>
<proteinExistence type="predicted"/>
<accession>A0A561VED9</accession>
<dbReference type="AlphaFoldDB" id="A0A561VED9"/>
<reference evidence="1 2" key="1">
    <citation type="submission" date="2019-06" db="EMBL/GenBank/DDBJ databases">
        <title>Sequencing the genomes of 1000 actinobacteria strains.</title>
        <authorList>
            <person name="Klenk H.-P."/>
        </authorList>
    </citation>
    <scope>NUCLEOTIDE SEQUENCE [LARGE SCALE GENOMIC DNA]</scope>
    <source>
        <strain evidence="1 2">DSM 45885</strain>
    </source>
</reference>
<evidence type="ECO:0000313" key="2">
    <source>
        <dbReference type="Proteomes" id="UP000317685"/>
    </source>
</evidence>
<sequence length="263" mass="28461">MLTAPGVALLATVAVVTADPLRAVPVEVAAQRPPLDYYLVLARRGHSESTGVAEGIVVEEFTRHRDFSTSGLDSVGWTPKAGWWSSASLSRGLRTDPELLACVVPVPRGEAEDVYRRLGGGRLPDEAALRASFGVHQPFATAAPLRLGPAQAPAGFSERRVYRVLFAKDLREDQVEDLRTIWWTAELDTGPRAPGSVAAGHLERGGDLFTWDLRRVGNGLAWCLDVTALLTTDASPEVGPTLYELTKAVRQRGLIPVTTERFA</sequence>
<keyword evidence="2" id="KW-1185">Reference proteome</keyword>
<gene>
    <name evidence="1" type="ORF">FHU34_12427</name>
</gene>
<comment type="caution">
    <text evidence="1">The sequence shown here is derived from an EMBL/GenBank/DDBJ whole genome shotgun (WGS) entry which is preliminary data.</text>
</comment>